<protein>
    <submittedName>
        <fullName evidence="1">Uncharacterized protein</fullName>
    </submittedName>
</protein>
<dbReference type="EMBL" id="BMAU01021017">
    <property type="protein sequence ID" value="GFX86974.1"/>
    <property type="molecule type" value="Genomic_DNA"/>
</dbReference>
<proteinExistence type="predicted"/>
<evidence type="ECO:0000313" key="1">
    <source>
        <dbReference type="EMBL" id="GFX86974.1"/>
    </source>
</evidence>
<keyword evidence="2" id="KW-1185">Reference proteome</keyword>
<accession>A0A8X6R6G3</accession>
<dbReference type="Proteomes" id="UP000887159">
    <property type="component" value="Unassembled WGS sequence"/>
</dbReference>
<sequence length="132" mass="14693">MGRLPWEWKGAIMIPVENSDKVSNSIASYRPISLTSFIFSSHIGLNGKEIADNLVKSTTTDALQGDACLTLADLSSIKRMELNPFLRVPPAHPWYFGKKPRLCHEPKGSFTPTRTNVECLASNQSETSFRPK</sequence>
<comment type="caution">
    <text evidence="1">The sequence shown here is derived from an EMBL/GenBank/DDBJ whole genome shotgun (WGS) entry which is preliminary data.</text>
</comment>
<gene>
    <name evidence="1" type="ORF">TNCV_1530631</name>
</gene>
<evidence type="ECO:0000313" key="2">
    <source>
        <dbReference type="Proteomes" id="UP000887159"/>
    </source>
</evidence>
<organism evidence="1 2">
    <name type="scientific">Trichonephila clavipes</name>
    <name type="common">Golden silk orbweaver</name>
    <name type="synonym">Nephila clavipes</name>
    <dbReference type="NCBI Taxonomy" id="2585209"/>
    <lineage>
        <taxon>Eukaryota</taxon>
        <taxon>Metazoa</taxon>
        <taxon>Ecdysozoa</taxon>
        <taxon>Arthropoda</taxon>
        <taxon>Chelicerata</taxon>
        <taxon>Arachnida</taxon>
        <taxon>Araneae</taxon>
        <taxon>Araneomorphae</taxon>
        <taxon>Entelegynae</taxon>
        <taxon>Araneoidea</taxon>
        <taxon>Nephilidae</taxon>
        <taxon>Trichonephila</taxon>
    </lineage>
</organism>
<dbReference type="AlphaFoldDB" id="A0A8X6R6G3"/>
<reference evidence="1" key="1">
    <citation type="submission" date="2020-08" db="EMBL/GenBank/DDBJ databases">
        <title>Multicomponent nature underlies the extraordinary mechanical properties of spider dragline silk.</title>
        <authorList>
            <person name="Kono N."/>
            <person name="Nakamura H."/>
            <person name="Mori M."/>
            <person name="Yoshida Y."/>
            <person name="Ohtoshi R."/>
            <person name="Malay A.D."/>
            <person name="Moran D.A.P."/>
            <person name="Tomita M."/>
            <person name="Numata K."/>
            <person name="Arakawa K."/>
        </authorList>
    </citation>
    <scope>NUCLEOTIDE SEQUENCE</scope>
</reference>
<name>A0A8X6R6G3_TRICX</name>